<dbReference type="InterPro" id="IPR002925">
    <property type="entry name" value="Dienelactn_hydro"/>
</dbReference>
<dbReference type="InterPro" id="IPR029058">
    <property type="entry name" value="AB_hydrolase_fold"/>
</dbReference>
<name>A0A1H2B181_9ACTN</name>
<dbReference type="GO" id="GO:0016787">
    <property type="term" value="F:hydrolase activity"/>
    <property type="evidence" value="ECO:0007669"/>
    <property type="project" value="UniProtKB-KW"/>
</dbReference>
<dbReference type="Proteomes" id="UP000198688">
    <property type="component" value="Chromosome I"/>
</dbReference>
<protein>
    <submittedName>
        <fullName evidence="3">Alpha/beta hydrolase family protein</fullName>
    </submittedName>
</protein>
<organism evidence="3 4">
    <name type="scientific">Actinoplanes derwentensis</name>
    <dbReference type="NCBI Taxonomy" id="113562"/>
    <lineage>
        <taxon>Bacteria</taxon>
        <taxon>Bacillati</taxon>
        <taxon>Actinomycetota</taxon>
        <taxon>Actinomycetes</taxon>
        <taxon>Micromonosporales</taxon>
        <taxon>Micromonosporaceae</taxon>
        <taxon>Actinoplanes</taxon>
    </lineage>
</organism>
<evidence type="ECO:0000256" key="1">
    <source>
        <dbReference type="ARBA" id="ARBA00008645"/>
    </source>
</evidence>
<dbReference type="PANTHER" id="PTHR22946">
    <property type="entry name" value="DIENELACTONE HYDROLASE DOMAIN-CONTAINING PROTEIN-RELATED"/>
    <property type="match status" value="1"/>
</dbReference>
<accession>A0A1H2B181</accession>
<proteinExistence type="inferred from homology"/>
<comment type="similarity">
    <text evidence="1">Belongs to the AB hydrolase superfamily.</text>
</comment>
<evidence type="ECO:0000313" key="4">
    <source>
        <dbReference type="Proteomes" id="UP000198688"/>
    </source>
</evidence>
<evidence type="ECO:0000313" key="3">
    <source>
        <dbReference type="EMBL" id="SDT52040.1"/>
    </source>
</evidence>
<keyword evidence="4" id="KW-1185">Reference proteome</keyword>
<sequence length="303" mass="33399">MTHQQTSIPAGRGRLSLHEFLGPVPAKVDLAVECLERVDCGRYVREKVQYSVGPDERVSAYVCVPHDLTGAAPAVFCHHQHASRFDLGKSEVVGLAGDPDQAYAQELAERGFVTIAPDAIGFEERNWSPDGASNISWFELSTRLVRGRTLLASCLHEISTALDYLTSRPDVDGSRIGFLGHSYGGRMALWAPAYDRRIAASVSHCGCIPFRRSYSHDTGIQAEFVLPGFAARYDLEDVIACFDQTALLISAGTTDKWSRGAEDLFAAVGRTLGNRVELARYDAGHVFTEAMRERAYQFLKDRL</sequence>
<evidence type="ECO:0000259" key="2">
    <source>
        <dbReference type="Pfam" id="PF01738"/>
    </source>
</evidence>
<gene>
    <name evidence="3" type="ORF">SAMN04489716_4264</name>
</gene>
<dbReference type="EMBL" id="LT629758">
    <property type="protein sequence ID" value="SDT52040.1"/>
    <property type="molecule type" value="Genomic_DNA"/>
</dbReference>
<dbReference type="RefSeq" id="WP_092546239.1">
    <property type="nucleotide sequence ID" value="NZ_BOMJ01000046.1"/>
</dbReference>
<reference evidence="3 4" key="1">
    <citation type="submission" date="2016-10" db="EMBL/GenBank/DDBJ databases">
        <authorList>
            <person name="de Groot N.N."/>
        </authorList>
    </citation>
    <scope>NUCLEOTIDE SEQUENCE [LARGE SCALE GENOMIC DNA]</scope>
    <source>
        <strain evidence="3 4">DSM 43941</strain>
    </source>
</reference>
<dbReference type="AlphaFoldDB" id="A0A1H2B181"/>
<dbReference type="SUPFAM" id="SSF53474">
    <property type="entry name" value="alpha/beta-Hydrolases"/>
    <property type="match status" value="1"/>
</dbReference>
<dbReference type="Pfam" id="PF01738">
    <property type="entry name" value="DLH"/>
    <property type="match status" value="1"/>
</dbReference>
<dbReference type="InterPro" id="IPR050261">
    <property type="entry name" value="FrsA_esterase"/>
</dbReference>
<dbReference type="STRING" id="113562.SAMN04489716_4264"/>
<keyword evidence="3" id="KW-0378">Hydrolase</keyword>
<dbReference type="Gene3D" id="3.40.50.1820">
    <property type="entry name" value="alpha/beta hydrolase"/>
    <property type="match status" value="1"/>
</dbReference>
<feature type="domain" description="Dienelactone hydrolase" evidence="2">
    <location>
        <begin position="91"/>
        <end position="296"/>
    </location>
</feature>
<dbReference type="OrthoDB" id="262125at2"/>